<sequence length="107" mass="12172">MKYNTPTPSSAPVERLFSLGGLDNLFEWHFSVRGPPDSDFDGGVYHGRIVLPPEYPMKPRASSSSRSYRPDSYNRIHANKRRGGHRISRLYSRREEGPCQKVPGLLL</sequence>
<dbReference type="InterPro" id="IPR016135">
    <property type="entry name" value="UBQ-conjugating_enzyme/RWD"/>
</dbReference>
<dbReference type="PROSITE" id="PS50127">
    <property type="entry name" value="UBC_2"/>
    <property type="match status" value="1"/>
</dbReference>
<evidence type="ECO:0000313" key="4">
    <source>
        <dbReference type="Proteomes" id="UP000518266"/>
    </source>
</evidence>
<dbReference type="OrthoDB" id="1158011at2759"/>
<dbReference type="Pfam" id="PF00179">
    <property type="entry name" value="UQ_con"/>
    <property type="match status" value="1"/>
</dbReference>
<name>A0A7J5Y457_DISMA</name>
<reference evidence="3 4" key="1">
    <citation type="submission" date="2020-03" db="EMBL/GenBank/DDBJ databases">
        <title>Dissostichus mawsoni Genome sequencing and assembly.</title>
        <authorList>
            <person name="Park H."/>
        </authorList>
    </citation>
    <scope>NUCLEOTIDE SEQUENCE [LARGE SCALE GENOMIC DNA]</scope>
    <source>
        <strain evidence="3">DM0001</strain>
        <tissue evidence="3">Muscle</tissue>
    </source>
</reference>
<dbReference type="AlphaFoldDB" id="A0A7J5Y457"/>
<dbReference type="Proteomes" id="UP000518266">
    <property type="component" value="Unassembled WGS sequence"/>
</dbReference>
<accession>A0A7J5Y457</accession>
<dbReference type="SUPFAM" id="SSF54495">
    <property type="entry name" value="UBC-like"/>
    <property type="match status" value="1"/>
</dbReference>
<dbReference type="InterPro" id="IPR000608">
    <property type="entry name" value="UBC"/>
</dbReference>
<keyword evidence="4" id="KW-1185">Reference proteome</keyword>
<feature type="region of interest" description="Disordered" evidence="1">
    <location>
        <begin position="55"/>
        <end position="85"/>
    </location>
</feature>
<dbReference type="EMBL" id="JAAKFY010000016">
    <property type="protein sequence ID" value="KAF3844196.1"/>
    <property type="molecule type" value="Genomic_DNA"/>
</dbReference>
<protein>
    <recommendedName>
        <fullName evidence="2">UBC core domain-containing protein</fullName>
    </recommendedName>
</protein>
<dbReference type="Gene3D" id="3.10.110.10">
    <property type="entry name" value="Ubiquitin Conjugating Enzyme"/>
    <property type="match status" value="1"/>
</dbReference>
<evidence type="ECO:0000259" key="2">
    <source>
        <dbReference type="PROSITE" id="PS50127"/>
    </source>
</evidence>
<gene>
    <name evidence="3" type="ORF">F7725_013537</name>
</gene>
<organism evidence="3 4">
    <name type="scientific">Dissostichus mawsoni</name>
    <name type="common">Antarctic cod</name>
    <dbReference type="NCBI Taxonomy" id="36200"/>
    <lineage>
        <taxon>Eukaryota</taxon>
        <taxon>Metazoa</taxon>
        <taxon>Chordata</taxon>
        <taxon>Craniata</taxon>
        <taxon>Vertebrata</taxon>
        <taxon>Euteleostomi</taxon>
        <taxon>Actinopterygii</taxon>
        <taxon>Neopterygii</taxon>
        <taxon>Teleostei</taxon>
        <taxon>Neoteleostei</taxon>
        <taxon>Acanthomorphata</taxon>
        <taxon>Eupercaria</taxon>
        <taxon>Perciformes</taxon>
        <taxon>Notothenioidei</taxon>
        <taxon>Nototheniidae</taxon>
        <taxon>Dissostichus</taxon>
    </lineage>
</organism>
<comment type="caution">
    <text evidence="3">The sequence shown here is derived from an EMBL/GenBank/DDBJ whole genome shotgun (WGS) entry which is preliminary data.</text>
</comment>
<evidence type="ECO:0000313" key="3">
    <source>
        <dbReference type="EMBL" id="KAF3844196.1"/>
    </source>
</evidence>
<evidence type="ECO:0000256" key="1">
    <source>
        <dbReference type="SAM" id="MobiDB-lite"/>
    </source>
</evidence>
<proteinExistence type="predicted"/>
<feature type="domain" description="UBC core" evidence="2">
    <location>
        <begin position="1"/>
        <end position="107"/>
    </location>
</feature>